<dbReference type="InterPro" id="IPR036265">
    <property type="entry name" value="HIT-like_sf"/>
</dbReference>
<dbReference type="InterPro" id="IPR026026">
    <property type="entry name" value="HIT_Hint"/>
</dbReference>
<keyword evidence="4" id="KW-1185">Reference proteome</keyword>
<protein>
    <submittedName>
        <fullName evidence="3">Histidine triad (HIT) protein</fullName>
    </submittedName>
</protein>
<organism evidence="3 4">
    <name type="scientific">Tianweitania populi</name>
    <dbReference type="NCBI Taxonomy" id="1607949"/>
    <lineage>
        <taxon>Bacteria</taxon>
        <taxon>Pseudomonadati</taxon>
        <taxon>Pseudomonadota</taxon>
        <taxon>Alphaproteobacteria</taxon>
        <taxon>Hyphomicrobiales</taxon>
        <taxon>Phyllobacteriaceae</taxon>
        <taxon>Tianweitania</taxon>
    </lineage>
</organism>
<reference evidence="3" key="2">
    <citation type="submission" date="2020-09" db="EMBL/GenBank/DDBJ databases">
        <authorList>
            <person name="Sun Q."/>
            <person name="Kim S."/>
        </authorList>
    </citation>
    <scope>NUCLEOTIDE SEQUENCE</scope>
    <source>
        <strain evidence="3">KCTC 42249</strain>
    </source>
</reference>
<dbReference type="RefSeq" id="WP_189503633.1">
    <property type="nucleotide sequence ID" value="NZ_BMZQ01000002.1"/>
</dbReference>
<evidence type="ECO:0000313" key="4">
    <source>
        <dbReference type="Proteomes" id="UP000630142"/>
    </source>
</evidence>
<dbReference type="Proteomes" id="UP000630142">
    <property type="component" value="Unassembled WGS sequence"/>
</dbReference>
<evidence type="ECO:0000259" key="2">
    <source>
        <dbReference type="PROSITE" id="PS51084"/>
    </source>
</evidence>
<evidence type="ECO:0000313" key="3">
    <source>
        <dbReference type="EMBL" id="GHD14963.1"/>
    </source>
</evidence>
<dbReference type="GO" id="GO:0003824">
    <property type="term" value="F:catalytic activity"/>
    <property type="evidence" value="ECO:0007669"/>
    <property type="project" value="InterPro"/>
</dbReference>
<name>A0A8J3GM12_9HYPH</name>
<dbReference type="PIRSF" id="PIRSF000714">
    <property type="entry name" value="HIT"/>
    <property type="match status" value="1"/>
</dbReference>
<feature type="domain" description="HIT" evidence="2">
    <location>
        <begin position="42"/>
        <end position="111"/>
    </location>
</feature>
<dbReference type="Gene3D" id="3.30.428.10">
    <property type="entry name" value="HIT-like"/>
    <property type="match status" value="1"/>
</dbReference>
<dbReference type="SUPFAM" id="SSF54197">
    <property type="entry name" value="HIT-like"/>
    <property type="match status" value="1"/>
</dbReference>
<dbReference type="AlphaFoldDB" id="A0A8J3GM12"/>
<proteinExistence type="predicted"/>
<comment type="caution">
    <text evidence="1">Lacks conserved residue(s) required for the propagation of feature annotation.</text>
</comment>
<gene>
    <name evidence="3" type="ORF">GCM10016234_21110</name>
</gene>
<dbReference type="EMBL" id="BMZQ01000002">
    <property type="protein sequence ID" value="GHD14963.1"/>
    <property type="molecule type" value="Genomic_DNA"/>
</dbReference>
<comment type="caution">
    <text evidence="3">The sequence shown here is derived from an EMBL/GenBank/DDBJ whole genome shotgun (WGS) entry which is preliminary data.</text>
</comment>
<reference evidence="3" key="1">
    <citation type="journal article" date="2014" name="Int. J. Syst. Evol. Microbiol.">
        <title>Complete genome sequence of Corynebacterium casei LMG S-19264T (=DSM 44701T), isolated from a smear-ripened cheese.</title>
        <authorList>
            <consortium name="US DOE Joint Genome Institute (JGI-PGF)"/>
            <person name="Walter F."/>
            <person name="Albersmeier A."/>
            <person name="Kalinowski J."/>
            <person name="Ruckert C."/>
        </authorList>
    </citation>
    <scope>NUCLEOTIDE SEQUENCE</scope>
    <source>
        <strain evidence="3">KCTC 42249</strain>
    </source>
</reference>
<dbReference type="InterPro" id="IPR011146">
    <property type="entry name" value="HIT-like"/>
</dbReference>
<dbReference type="Pfam" id="PF01230">
    <property type="entry name" value="HIT"/>
    <property type="match status" value="1"/>
</dbReference>
<dbReference type="PROSITE" id="PS51084">
    <property type="entry name" value="HIT_2"/>
    <property type="match status" value="1"/>
</dbReference>
<evidence type="ECO:0000256" key="1">
    <source>
        <dbReference type="PROSITE-ProRule" id="PRU00464"/>
    </source>
</evidence>
<accession>A0A8J3GM12</accession>
<sequence length="140" mass="15898">MDTPHHTAGFALDACLEADSEHVMWLSLCELRLMNDSRWPWLILIPQRQKITEVHDLTPLDQTMLTFETNMVAEGLKKLTACEKINTGALGNIVRQLHVHVIARNTGDPAWPGPVWGHGLREPYRREALHEFSARVQTAL</sequence>